<dbReference type="RefSeq" id="WP_112304926.1">
    <property type="nucleotide sequence ID" value="NZ_QMDV01000002.1"/>
</dbReference>
<evidence type="ECO:0000313" key="2">
    <source>
        <dbReference type="Proteomes" id="UP000251692"/>
    </source>
</evidence>
<protein>
    <recommendedName>
        <fullName evidence="3">DUF4393 domain-containing protein</fullName>
    </recommendedName>
</protein>
<proteinExistence type="predicted"/>
<dbReference type="AlphaFoldDB" id="A0A364RET4"/>
<dbReference type="InterPro" id="IPR025506">
    <property type="entry name" value="Abi_alpha"/>
</dbReference>
<reference evidence="1 2" key="2">
    <citation type="submission" date="2018-07" db="EMBL/GenBank/DDBJ databases">
        <title>Pontibacter sp. 2b14 genomic sequence and assembly.</title>
        <authorList>
            <person name="Du Z.-J."/>
        </authorList>
    </citation>
    <scope>NUCLEOTIDE SEQUENCE [LARGE SCALE GENOMIC DNA]</scope>
    <source>
        <strain evidence="1 2">2b14</strain>
    </source>
</reference>
<dbReference type="EMBL" id="QMDV01000002">
    <property type="protein sequence ID" value="RAU82777.1"/>
    <property type="molecule type" value="Genomic_DNA"/>
</dbReference>
<name>A0A364RET4_9BACT</name>
<comment type="caution">
    <text evidence="1">The sequence shown here is derived from an EMBL/GenBank/DDBJ whole genome shotgun (WGS) entry which is preliminary data.</text>
</comment>
<sequence>MLDKFLDKIPTDKIYEELLQPSFKNVGEALGTLFSMGNLILLPLKLHEQKARLKFDANLKRYAKKLEASAAEDICEVPPYVGLPILDKLTYLDQDELSEAFINLLTKASTKATLNLAHPSFISALHNLCADEARILFHYKHQESIPRLDLYIKKQSASAKGPVLPFNPAITMLEAEQPYTTAQEVHTKVAWNLTGIEVFVKLDFPENVDVYIENLEKLGIITQETEVLLKKDLATFEQLEQEIYKPNIRKSERWVEELNRKQPDIAYALYTKKSYYYFTEYGKMFMKACIKELHETKDKS</sequence>
<dbReference type="Proteomes" id="UP000251692">
    <property type="component" value="Unassembled WGS sequence"/>
</dbReference>
<dbReference type="Pfam" id="PF14337">
    <property type="entry name" value="Abi_alpha"/>
    <property type="match status" value="1"/>
</dbReference>
<reference evidence="1 2" key="1">
    <citation type="submission" date="2018-06" db="EMBL/GenBank/DDBJ databases">
        <authorList>
            <person name="Liu Z.-W."/>
        </authorList>
    </citation>
    <scope>NUCLEOTIDE SEQUENCE [LARGE SCALE GENOMIC DNA]</scope>
    <source>
        <strain evidence="1 2">2b14</strain>
    </source>
</reference>
<gene>
    <name evidence="1" type="ORF">DP923_05865</name>
</gene>
<dbReference type="OrthoDB" id="1347735at2"/>
<evidence type="ECO:0000313" key="1">
    <source>
        <dbReference type="EMBL" id="RAU82777.1"/>
    </source>
</evidence>
<evidence type="ECO:0008006" key="3">
    <source>
        <dbReference type="Google" id="ProtNLM"/>
    </source>
</evidence>
<organism evidence="1 2">
    <name type="scientific">Pontibacter arcticus</name>
    <dbReference type="NCBI Taxonomy" id="2080288"/>
    <lineage>
        <taxon>Bacteria</taxon>
        <taxon>Pseudomonadati</taxon>
        <taxon>Bacteroidota</taxon>
        <taxon>Cytophagia</taxon>
        <taxon>Cytophagales</taxon>
        <taxon>Hymenobacteraceae</taxon>
        <taxon>Pontibacter</taxon>
    </lineage>
</organism>
<dbReference type="Gene3D" id="3.30.110.190">
    <property type="match status" value="1"/>
</dbReference>
<keyword evidence="2" id="KW-1185">Reference proteome</keyword>
<accession>A0A364RET4</accession>